<proteinExistence type="predicted"/>
<organism evidence="2">
    <name type="scientific">Xenopsylla cheopis</name>
    <name type="common">Oriental rat flea</name>
    <name type="synonym">Pulex cheopis</name>
    <dbReference type="NCBI Taxonomy" id="163159"/>
    <lineage>
        <taxon>Eukaryota</taxon>
        <taxon>Metazoa</taxon>
        <taxon>Ecdysozoa</taxon>
        <taxon>Arthropoda</taxon>
        <taxon>Hexapoda</taxon>
        <taxon>Insecta</taxon>
        <taxon>Pterygota</taxon>
        <taxon>Neoptera</taxon>
        <taxon>Endopterygota</taxon>
        <taxon>Siphonaptera</taxon>
        <taxon>Pulicidae</taxon>
        <taxon>Xenopsyllinae</taxon>
        <taxon>Xenopsylla</taxon>
    </lineage>
</organism>
<evidence type="ECO:0000256" key="1">
    <source>
        <dbReference type="SAM" id="SignalP"/>
    </source>
</evidence>
<dbReference type="EMBL" id="GIIL01006986">
    <property type="protein sequence ID" value="NOV50712.1"/>
    <property type="molecule type" value="Transcribed_RNA"/>
</dbReference>
<feature type="chain" id="PRO_5026998838" evidence="1">
    <location>
        <begin position="19"/>
        <end position="85"/>
    </location>
</feature>
<reference evidence="2" key="1">
    <citation type="submission" date="2020-03" db="EMBL/GenBank/DDBJ databases">
        <title>Transcriptomic Profiling of the Digestive Tract of the Rat Flea, Xenopsylla cheopis, Following Blood Feeding and Infection with Yersinia pestis.</title>
        <authorList>
            <person name="Bland D.M."/>
            <person name="Martens C.A."/>
            <person name="Virtaneva K."/>
            <person name="Kanakabandi K."/>
            <person name="Long D."/>
            <person name="Rosenke R."/>
            <person name="Saturday G.A."/>
            <person name="Hoyt F.H."/>
            <person name="Bruno D.P."/>
            <person name="Ribeiro J.M.C."/>
            <person name="Hinnebusch J."/>
        </authorList>
    </citation>
    <scope>NUCLEOTIDE SEQUENCE</scope>
</reference>
<feature type="signal peptide" evidence="1">
    <location>
        <begin position="1"/>
        <end position="18"/>
    </location>
</feature>
<evidence type="ECO:0000313" key="2">
    <source>
        <dbReference type="EMBL" id="NOV50712.1"/>
    </source>
</evidence>
<name>A0A6M2DWT1_XENCH</name>
<accession>A0A6M2DWT1</accession>
<protein>
    <submittedName>
        <fullName evidence="2">Putative secreted protein</fullName>
    </submittedName>
</protein>
<dbReference type="AlphaFoldDB" id="A0A6M2DWT1"/>
<sequence>MFIFISCTISILCCTIFGKRCGANRTSCQGFVEILAKNVQSKRGDVSWRNRRNNGCFGAITICSRARAIVQADSKMRQQSSFSGC</sequence>
<keyword evidence="1" id="KW-0732">Signal</keyword>